<organism evidence="3">
    <name type="scientific">uncultured Thermomicrobiales bacterium</name>
    <dbReference type="NCBI Taxonomy" id="1645740"/>
    <lineage>
        <taxon>Bacteria</taxon>
        <taxon>Pseudomonadati</taxon>
        <taxon>Thermomicrobiota</taxon>
        <taxon>Thermomicrobia</taxon>
        <taxon>Thermomicrobiales</taxon>
        <taxon>environmental samples</taxon>
    </lineage>
</organism>
<dbReference type="InterPro" id="IPR047647">
    <property type="entry name" value="ISAs1_transpos"/>
</dbReference>
<name>A0A6J4VN35_9BACT</name>
<dbReference type="InterPro" id="IPR051698">
    <property type="entry name" value="Transposase_11-like"/>
</dbReference>
<reference evidence="3" key="1">
    <citation type="submission" date="2020-02" db="EMBL/GenBank/DDBJ databases">
        <authorList>
            <person name="Meier V. D."/>
        </authorList>
    </citation>
    <scope>NUCLEOTIDE SEQUENCE</scope>
    <source>
        <strain evidence="3">AVDCRST_MAG87</strain>
    </source>
</reference>
<dbReference type="InterPro" id="IPR002559">
    <property type="entry name" value="Transposase_11"/>
</dbReference>
<proteinExistence type="predicted"/>
<evidence type="ECO:0000313" key="3">
    <source>
        <dbReference type="EMBL" id="CAA9582034.1"/>
    </source>
</evidence>
<feature type="domain" description="Transposase IS4-like" evidence="1">
    <location>
        <begin position="106"/>
        <end position="342"/>
    </location>
</feature>
<dbReference type="GO" id="GO:0003677">
    <property type="term" value="F:DNA binding"/>
    <property type="evidence" value="ECO:0007669"/>
    <property type="project" value="InterPro"/>
</dbReference>
<dbReference type="InterPro" id="IPR032806">
    <property type="entry name" value="YbfD_N"/>
</dbReference>
<dbReference type="PANTHER" id="PTHR30298:SF0">
    <property type="entry name" value="PROTEIN YBFL-RELATED"/>
    <property type="match status" value="1"/>
</dbReference>
<feature type="domain" description="H repeat-associated protein N-terminal" evidence="2">
    <location>
        <begin position="11"/>
        <end position="96"/>
    </location>
</feature>
<dbReference type="GO" id="GO:0006313">
    <property type="term" value="P:DNA transposition"/>
    <property type="evidence" value="ECO:0007669"/>
    <property type="project" value="InterPro"/>
</dbReference>
<evidence type="ECO:0000259" key="1">
    <source>
        <dbReference type="Pfam" id="PF01609"/>
    </source>
</evidence>
<dbReference type="Pfam" id="PF01609">
    <property type="entry name" value="DDE_Tnp_1"/>
    <property type="match status" value="1"/>
</dbReference>
<accession>A0A6J4VN35</accession>
<dbReference type="EMBL" id="CADCWJ010000765">
    <property type="protein sequence ID" value="CAA9582034.1"/>
    <property type="molecule type" value="Genomic_DNA"/>
</dbReference>
<dbReference type="NCBIfam" id="NF033564">
    <property type="entry name" value="transpos_ISAs1"/>
    <property type="match status" value="1"/>
</dbReference>
<sequence>MANDLPTRIAHHFASLTDPRRGKVTYPLINILTIALCATIAGADDFVAIAEWARQKQDWLARFLDLSNGIPSHDRFNAIFRALKPDQFQRCLVSWVTSLHEVNAGQVVPIDGKTLRQSFDKATGKAALHMVGAWATASKISLGQVAVAEKSNEITAIPVLLDLLEIPGALVTIDAMGCQVEIAEKVLERKADYVLAVKGNQPTLHAGVVKFFLGHMEDDFARVRVSRHETKERGHGREEHRTYYVCDVPEDLPDARRWRGIQQIGMAVSDTMRGGKPCDDVRYYILSRKLSARSFGVAVRSHWGIENSLHWQLDMSFGEDGSRVRKDHADANMAALRRTALSLLKNETSSKVGIKTRRLVAAWNMDYLSQVLFGA</sequence>
<dbReference type="AlphaFoldDB" id="A0A6J4VN35"/>
<protein>
    <submittedName>
        <fullName evidence="3">Mobile element protein</fullName>
    </submittedName>
</protein>
<dbReference type="PANTHER" id="PTHR30298">
    <property type="entry name" value="H REPEAT-ASSOCIATED PREDICTED TRANSPOSASE"/>
    <property type="match status" value="1"/>
</dbReference>
<dbReference type="Pfam" id="PF13808">
    <property type="entry name" value="DDE_Tnp_1_assoc"/>
    <property type="match status" value="1"/>
</dbReference>
<dbReference type="GO" id="GO:0004803">
    <property type="term" value="F:transposase activity"/>
    <property type="evidence" value="ECO:0007669"/>
    <property type="project" value="InterPro"/>
</dbReference>
<evidence type="ECO:0000259" key="2">
    <source>
        <dbReference type="Pfam" id="PF13808"/>
    </source>
</evidence>
<gene>
    <name evidence="3" type="ORF">AVDCRST_MAG87-3484</name>
</gene>